<feature type="domain" description="Thiamine pyrophosphate enzyme N-terminal TPP-binding" evidence="6">
    <location>
        <begin position="12"/>
        <end position="125"/>
    </location>
</feature>
<dbReference type="Pfam" id="PF02775">
    <property type="entry name" value="TPP_enzyme_C"/>
    <property type="match status" value="1"/>
</dbReference>
<dbReference type="EMBL" id="BMXV01000009">
    <property type="protein sequence ID" value="GGY84498.1"/>
    <property type="molecule type" value="Genomic_DNA"/>
</dbReference>
<evidence type="ECO:0000313" key="7">
    <source>
        <dbReference type="EMBL" id="GGY84498.1"/>
    </source>
</evidence>
<dbReference type="Gene3D" id="3.40.50.970">
    <property type="match status" value="2"/>
</dbReference>
<evidence type="ECO:0000256" key="1">
    <source>
        <dbReference type="ARBA" id="ARBA00007812"/>
    </source>
</evidence>
<reference evidence="8" key="1">
    <citation type="journal article" date="2019" name="Int. J. Syst. Evol. Microbiol.">
        <title>The Global Catalogue of Microorganisms (GCM) 10K type strain sequencing project: providing services to taxonomists for standard genome sequencing and annotation.</title>
        <authorList>
            <consortium name="The Broad Institute Genomics Platform"/>
            <consortium name="The Broad Institute Genome Sequencing Center for Infectious Disease"/>
            <person name="Wu L."/>
            <person name="Ma J."/>
        </authorList>
    </citation>
    <scope>NUCLEOTIDE SEQUENCE [LARGE SCALE GENOMIC DNA]</scope>
    <source>
        <strain evidence="8">KCTC 22280</strain>
    </source>
</reference>
<evidence type="ECO:0000259" key="5">
    <source>
        <dbReference type="Pfam" id="PF02775"/>
    </source>
</evidence>
<dbReference type="InterPro" id="IPR012001">
    <property type="entry name" value="Thiamin_PyroP_enz_TPP-bd_dom"/>
</dbReference>
<comment type="similarity">
    <text evidence="1 3">Belongs to the TPP enzyme family.</text>
</comment>
<dbReference type="Gene3D" id="3.40.50.1220">
    <property type="entry name" value="TPP-binding domain"/>
    <property type="match status" value="1"/>
</dbReference>
<dbReference type="InterPro" id="IPR029061">
    <property type="entry name" value="THDP-binding"/>
</dbReference>
<dbReference type="InterPro" id="IPR012000">
    <property type="entry name" value="Thiamin_PyroP_enz_cen_dom"/>
</dbReference>
<keyword evidence="2 3" id="KW-0786">Thiamine pyrophosphate</keyword>
<evidence type="ECO:0000259" key="4">
    <source>
        <dbReference type="Pfam" id="PF00205"/>
    </source>
</evidence>
<dbReference type="SUPFAM" id="SSF52467">
    <property type="entry name" value="DHS-like NAD/FAD-binding domain"/>
    <property type="match status" value="1"/>
</dbReference>
<accession>A0ABQ3B8U3</accession>
<name>A0ABQ3B8U3_9GAMM</name>
<dbReference type="SUPFAM" id="SSF52518">
    <property type="entry name" value="Thiamin diphosphate-binding fold (THDP-binding)"/>
    <property type="match status" value="2"/>
</dbReference>
<dbReference type="PANTHER" id="PTHR18968:SF129">
    <property type="entry name" value="ACETOLACTATE SYNTHASE"/>
    <property type="match status" value="1"/>
</dbReference>
<dbReference type="Pfam" id="PF02776">
    <property type="entry name" value="TPP_enzyme_N"/>
    <property type="match status" value="1"/>
</dbReference>
<keyword evidence="8" id="KW-1185">Reference proteome</keyword>
<dbReference type="PANTHER" id="PTHR18968">
    <property type="entry name" value="THIAMINE PYROPHOSPHATE ENZYMES"/>
    <property type="match status" value="1"/>
</dbReference>
<sequence>MTDESRTDGALTGAQLFVRALENEGVRYIFGVPGEENLDLLEALRESSIKLILNRHEQAAGFMAATYGRLTGKVGVCLSTLGPGATNLVTAAAYAQLGAMPMMMISGQKPIKSSKQGLFQILDVVDLMRPLTKYTRQISNANTIPAKLREAFRLASEERPGTVHLELPEDIASELATPDTHIFAPSDARRPTASEKSLQQAADMIRSAKHPLIMIGAGANRKRVSQALIHLVNTTDIPFFTTQMGKGVVDERHSRYLGNATLSSGDFIHCAIDHADLVINVGHDVVEKPPFFMHPGGKQVIHVNFSGADVDPVYFPQHEVVGDIANSVEWLARNCGYCPNHDFSEFLRVKDALEAHLQDRCADERFPVTPQRIVRDVRRVMPDDGIIALDNGMYKLWFARNYKAYDNNTVLLDNALASMGAGLPSAMMASMLYPHQKVMAICGDGGFMMNSQEMETAVRLKLNLVILIINDNAYGMIKWKQAQEGFTDFGLDYGNPDFVTYAQSYGAKGHRVNRVEELQPTLDKAMTEGGVHLVEVPVDYSENDRVFNQELAELTRELNANC</sequence>
<proteinExistence type="inferred from homology"/>
<feature type="domain" description="Thiamine pyrophosphate enzyme TPP-binding" evidence="5">
    <location>
        <begin position="390"/>
        <end position="536"/>
    </location>
</feature>
<protein>
    <submittedName>
        <fullName evidence="7">Acetolactate synthase</fullName>
    </submittedName>
</protein>
<evidence type="ECO:0000313" key="8">
    <source>
        <dbReference type="Proteomes" id="UP000601597"/>
    </source>
</evidence>
<dbReference type="InterPro" id="IPR011766">
    <property type="entry name" value="TPP_enzyme_TPP-bd"/>
</dbReference>
<dbReference type="Pfam" id="PF00205">
    <property type="entry name" value="TPP_enzyme_M"/>
    <property type="match status" value="1"/>
</dbReference>
<feature type="domain" description="Thiamine pyrophosphate enzyme central" evidence="4">
    <location>
        <begin position="198"/>
        <end position="329"/>
    </location>
</feature>
<organism evidence="7 8">
    <name type="scientific">Marinobacter zhanjiangensis</name>
    <dbReference type="NCBI Taxonomy" id="578215"/>
    <lineage>
        <taxon>Bacteria</taxon>
        <taxon>Pseudomonadati</taxon>
        <taxon>Pseudomonadota</taxon>
        <taxon>Gammaproteobacteria</taxon>
        <taxon>Pseudomonadales</taxon>
        <taxon>Marinobacteraceae</taxon>
        <taxon>Marinobacter</taxon>
    </lineage>
</organism>
<dbReference type="Proteomes" id="UP000601597">
    <property type="component" value="Unassembled WGS sequence"/>
</dbReference>
<dbReference type="NCBIfam" id="NF006187">
    <property type="entry name" value="PRK08322.1"/>
    <property type="match status" value="1"/>
</dbReference>
<comment type="caution">
    <text evidence="7">The sequence shown here is derived from an EMBL/GenBank/DDBJ whole genome shotgun (WGS) entry which is preliminary data.</text>
</comment>
<evidence type="ECO:0000259" key="6">
    <source>
        <dbReference type="Pfam" id="PF02776"/>
    </source>
</evidence>
<dbReference type="InterPro" id="IPR045229">
    <property type="entry name" value="TPP_enz"/>
</dbReference>
<dbReference type="CDD" id="cd07035">
    <property type="entry name" value="TPP_PYR_POX_like"/>
    <property type="match status" value="1"/>
</dbReference>
<gene>
    <name evidence="7" type="ORF">GCM10007071_34800</name>
</gene>
<evidence type="ECO:0000256" key="3">
    <source>
        <dbReference type="RuleBase" id="RU362132"/>
    </source>
</evidence>
<evidence type="ECO:0000256" key="2">
    <source>
        <dbReference type="ARBA" id="ARBA00023052"/>
    </source>
</evidence>
<dbReference type="RefSeq" id="WP_189578124.1">
    <property type="nucleotide sequence ID" value="NZ_BMXV01000009.1"/>
</dbReference>
<dbReference type="InterPro" id="IPR029035">
    <property type="entry name" value="DHS-like_NAD/FAD-binding_dom"/>
</dbReference>
<dbReference type="CDD" id="cd02010">
    <property type="entry name" value="TPP_ALS"/>
    <property type="match status" value="1"/>
</dbReference>